<keyword evidence="4 6" id="KW-1133">Transmembrane helix</keyword>
<keyword evidence="5 6" id="KW-0472">Membrane</keyword>
<feature type="transmembrane region" description="Helical" evidence="6">
    <location>
        <begin position="271"/>
        <end position="290"/>
    </location>
</feature>
<feature type="transmembrane region" description="Helical" evidence="6">
    <location>
        <begin position="208"/>
        <end position="227"/>
    </location>
</feature>
<evidence type="ECO:0000259" key="7">
    <source>
        <dbReference type="Pfam" id="PF00892"/>
    </source>
</evidence>
<evidence type="ECO:0000256" key="3">
    <source>
        <dbReference type="ARBA" id="ARBA00022692"/>
    </source>
</evidence>
<organism evidence="8 9">
    <name type="scientific">Emergencia timonensis</name>
    <dbReference type="NCBI Taxonomy" id="1776384"/>
    <lineage>
        <taxon>Bacteria</taxon>
        <taxon>Bacillati</taxon>
        <taxon>Bacillota</taxon>
        <taxon>Clostridia</taxon>
        <taxon>Peptostreptococcales</taxon>
        <taxon>Anaerovoracaceae</taxon>
        <taxon>Emergencia</taxon>
    </lineage>
</organism>
<dbReference type="GO" id="GO:0016020">
    <property type="term" value="C:membrane"/>
    <property type="evidence" value="ECO:0007669"/>
    <property type="project" value="UniProtKB-SubCell"/>
</dbReference>
<evidence type="ECO:0000256" key="2">
    <source>
        <dbReference type="ARBA" id="ARBA00007362"/>
    </source>
</evidence>
<dbReference type="OrthoDB" id="9804865at2"/>
<dbReference type="InterPro" id="IPR050638">
    <property type="entry name" value="AA-Vitamin_Transporters"/>
</dbReference>
<feature type="transmembrane region" description="Helical" evidence="6">
    <location>
        <begin position="147"/>
        <end position="166"/>
    </location>
</feature>
<comment type="caution">
    <text evidence="8">The sequence shown here is derived from an EMBL/GenBank/DDBJ whole genome shotgun (WGS) entry which is preliminary data.</text>
</comment>
<accession>A0A415E7G5</accession>
<dbReference type="EMBL" id="QRMS01000001">
    <property type="protein sequence ID" value="RHJ89620.1"/>
    <property type="molecule type" value="Genomic_DNA"/>
</dbReference>
<feature type="transmembrane region" description="Helical" evidence="6">
    <location>
        <begin position="239"/>
        <end position="259"/>
    </location>
</feature>
<keyword evidence="9" id="KW-1185">Reference proteome</keyword>
<sequence length="298" mass="32885">MTRKENNIVLFSITLCWAASYVFIKSLPPDLSSYAYLTLTTGTASVVLVIVFAKQLKKLNLRILGQGFLMSLLMAGNLLAEKAGIDQLPSSNASFISSLNILFVPLLLLMLHRYPTRNNMLGIPIILFGLALTSGFELRGFLNTGTFYMIVACLFMAVYTISADYFTKSTDPLLLGVTQMCFTAIIGFLLWLMEEPQTFASIEYTRELLSSVFILAFFAKAYAYIMLMYSQRYTSPVSVTIIASTEPIVTLILALLIPASFGAKEVFHLESLLGAMFIMAGAIVAGTNFLDKRKEQAA</sequence>
<feature type="transmembrane region" description="Helical" evidence="6">
    <location>
        <begin position="34"/>
        <end position="52"/>
    </location>
</feature>
<comment type="subcellular location">
    <subcellularLocation>
        <location evidence="1">Membrane</location>
        <topology evidence="1">Multi-pass membrane protein</topology>
    </subcellularLocation>
</comment>
<evidence type="ECO:0000256" key="1">
    <source>
        <dbReference type="ARBA" id="ARBA00004141"/>
    </source>
</evidence>
<evidence type="ECO:0000256" key="5">
    <source>
        <dbReference type="ARBA" id="ARBA00023136"/>
    </source>
</evidence>
<dbReference type="RefSeq" id="WP_118333710.1">
    <property type="nucleotide sequence ID" value="NZ_AP025567.1"/>
</dbReference>
<protein>
    <submittedName>
        <fullName evidence="8">DMT family transporter</fullName>
    </submittedName>
</protein>
<dbReference type="PANTHER" id="PTHR32322:SF2">
    <property type="entry name" value="EAMA DOMAIN-CONTAINING PROTEIN"/>
    <property type="match status" value="1"/>
</dbReference>
<dbReference type="Proteomes" id="UP000284841">
    <property type="component" value="Unassembled WGS sequence"/>
</dbReference>
<keyword evidence="3 6" id="KW-0812">Transmembrane</keyword>
<evidence type="ECO:0000313" key="8">
    <source>
        <dbReference type="EMBL" id="RHJ89620.1"/>
    </source>
</evidence>
<evidence type="ECO:0000256" key="4">
    <source>
        <dbReference type="ARBA" id="ARBA00022989"/>
    </source>
</evidence>
<proteinExistence type="inferred from homology"/>
<feature type="domain" description="EamA" evidence="7">
    <location>
        <begin position="144"/>
        <end position="285"/>
    </location>
</feature>
<evidence type="ECO:0000256" key="6">
    <source>
        <dbReference type="SAM" id="Phobius"/>
    </source>
</evidence>
<dbReference type="InterPro" id="IPR000620">
    <property type="entry name" value="EamA_dom"/>
</dbReference>
<dbReference type="Pfam" id="PF00892">
    <property type="entry name" value="EamA"/>
    <property type="match status" value="2"/>
</dbReference>
<dbReference type="SUPFAM" id="SSF103481">
    <property type="entry name" value="Multidrug resistance efflux transporter EmrE"/>
    <property type="match status" value="1"/>
</dbReference>
<dbReference type="AlphaFoldDB" id="A0A415E7G5"/>
<feature type="transmembrane region" description="Helical" evidence="6">
    <location>
        <begin position="173"/>
        <end position="193"/>
    </location>
</feature>
<evidence type="ECO:0000313" key="9">
    <source>
        <dbReference type="Proteomes" id="UP000284841"/>
    </source>
</evidence>
<dbReference type="STRING" id="1776384.GCA_900086585_02956"/>
<dbReference type="PANTHER" id="PTHR32322">
    <property type="entry name" value="INNER MEMBRANE TRANSPORTER"/>
    <property type="match status" value="1"/>
</dbReference>
<feature type="domain" description="EamA" evidence="7">
    <location>
        <begin position="8"/>
        <end position="134"/>
    </location>
</feature>
<dbReference type="InterPro" id="IPR037185">
    <property type="entry name" value="EmrE-like"/>
</dbReference>
<reference evidence="8 9" key="1">
    <citation type="submission" date="2018-08" db="EMBL/GenBank/DDBJ databases">
        <title>A genome reference for cultivated species of the human gut microbiota.</title>
        <authorList>
            <person name="Zou Y."/>
            <person name="Xue W."/>
            <person name="Luo G."/>
        </authorList>
    </citation>
    <scope>NUCLEOTIDE SEQUENCE [LARGE SCALE GENOMIC DNA]</scope>
    <source>
        <strain evidence="8 9">AM07-24</strain>
    </source>
</reference>
<feature type="transmembrane region" description="Helical" evidence="6">
    <location>
        <begin position="59"/>
        <end position="80"/>
    </location>
</feature>
<feature type="transmembrane region" description="Helical" evidence="6">
    <location>
        <begin position="92"/>
        <end position="111"/>
    </location>
</feature>
<comment type="similarity">
    <text evidence="2">Belongs to the EamA transporter family.</text>
</comment>
<gene>
    <name evidence="8" type="ORF">DW099_03335</name>
</gene>
<name>A0A415E7G5_9FIRM</name>
<feature type="transmembrane region" description="Helical" evidence="6">
    <location>
        <begin position="123"/>
        <end position="141"/>
    </location>
</feature>